<feature type="domain" description="HTH cro/C1-type" evidence="1">
    <location>
        <begin position="9"/>
        <end position="62"/>
    </location>
</feature>
<dbReference type="Pfam" id="PF19054">
    <property type="entry name" value="DUF5753"/>
    <property type="match status" value="1"/>
</dbReference>
<organism evidence="2 3">
    <name type="scientific">Streptomyces niveiscabiei</name>
    <dbReference type="NCBI Taxonomy" id="164115"/>
    <lineage>
        <taxon>Bacteria</taxon>
        <taxon>Bacillati</taxon>
        <taxon>Actinomycetota</taxon>
        <taxon>Actinomycetes</taxon>
        <taxon>Kitasatosporales</taxon>
        <taxon>Streptomycetaceae</taxon>
        <taxon>Streptomyces</taxon>
    </lineage>
</organism>
<dbReference type="Gene3D" id="1.10.260.40">
    <property type="entry name" value="lambda repressor-like DNA-binding domains"/>
    <property type="match status" value="1"/>
</dbReference>
<dbReference type="InterPro" id="IPR043917">
    <property type="entry name" value="DUF5753"/>
</dbReference>
<dbReference type="PROSITE" id="PS50943">
    <property type="entry name" value="HTH_CROC1"/>
    <property type="match status" value="1"/>
</dbReference>
<comment type="caution">
    <text evidence="2">The sequence shown here is derived from an EMBL/GenBank/DDBJ whole genome shotgun (WGS) entry which is preliminary data.</text>
</comment>
<gene>
    <name evidence="2" type="ORF">ACKI18_40805</name>
</gene>
<accession>A0ABW9I4W7</accession>
<dbReference type="Proteomes" id="UP001631957">
    <property type="component" value="Unassembled WGS sequence"/>
</dbReference>
<dbReference type="SMART" id="SM00530">
    <property type="entry name" value="HTH_XRE"/>
    <property type="match status" value="1"/>
</dbReference>
<sequence>MARTYGEWLKAAREAKGWSQEVLAAKSFLSRSQIANFESDRRTPTKEDARQLDNALELGDVLETFRPGAAEEGAVPSWYERGLALEQQSTIIRAFGLIFVPGILQTPAYADGLLRQTYPPISAEQRARAVDTRMKRAARLDDPMTPVVWALLEEGVLRRPLVPPPVMAEQLEHIADLAEKGRIRVHVLPYGKGAPLLDSMVTIMRFEDQPPAAYVEGLRTGYVHDSPSMVQEIEDTYDLALGDAESQDASLVMIRGQAQEYRKRDAE</sequence>
<proteinExistence type="predicted"/>
<dbReference type="EMBL" id="JBJVNI010000030">
    <property type="protein sequence ID" value="MFM9615011.1"/>
    <property type="molecule type" value="Genomic_DNA"/>
</dbReference>
<dbReference type="InterPro" id="IPR010982">
    <property type="entry name" value="Lambda_DNA-bd_dom_sf"/>
</dbReference>
<dbReference type="SUPFAM" id="SSF47413">
    <property type="entry name" value="lambda repressor-like DNA-binding domains"/>
    <property type="match status" value="1"/>
</dbReference>
<dbReference type="Pfam" id="PF01381">
    <property type="entry name" value="HTH_3"/>
    <property type="match status" value="1"/>
</dbReference>
<evidence type="ECO:0000313" key="2">
    <source>
        <dbReference type="EMBL" id="MFM9615011.1"/>
    </source>
</evidence>
<dbReference type="CDD" id="cd00093">
    <property type="entry name" value="HTH_XRE"/>
    <property type="match status" value="1"/>
</dbReference>
<evidence type="ECO:0000313" key="3">
    <source>
        <dbReference type="Proteomes" id="UP001631957"/>
    </source>
</evidence>
<protein>
    <submittedName>
        <fullName evidence="2">Scr1 family TA system antitoxin-like transcriptional regulator</fullName>
    </submittedName>
</protein>
<dbReference type="InterPro" id="IPR001387">
    <property type="entry name" value="Cro/C1-type_HTH"/>
</dbReference>
<dbReference type="RefSeq" id="WP_409123766.1">
    <property type="nucleotide sequence ID" value="NZ_JBJVNI010000030.1"/>
</dbReference>
<evidence type="ECO:0000259" key="1">
    <source>
        <dbReference type="PROSITE" id="PS50943"/>
    </source>
</evidence>
<reference evidence="2 3" key="1">
    <citation type="submission" date="2024-12" db="EMBL/GenBank/DDBJ databases">
        <title>Forecasting of Potato common scab and diversities of Pathogenic streptomyces spp. in china.</title>
        <authorList>
            <person name="Handique U."/>
            <person name="Wu J."/>
        </authorList>
    </citation>
    <scope>NUCLEOTIDE SEQUENCE [LARGE SCALE GENOMIC DNA]</scope>
    <source>
        <strain evidence="2 3">ZRIMU1530</strain>
    </source>
</reference>
<keyword evidence="3" id="KW-1185">Reference proteome</keyword>
<name>A0ABW9I4W7_9ACTN</name>